<evidence type="ECO:0000256" key="4">
    <source>
        <dbReference type="ARBA" id="ARBA00009503"/>
    </source>
</evidence>
<keyword evidence="8 12" id="KW-0479">Metal-binding</keyword>
<protein>
    <recommendedName>
        <fullName evidence="6 12">Dihydropteroate synthase</fullName>
        <shortName evidence="12">DHPS</shortName>
        <ecNumber evidence="5 12">2.5.1.15</ecNumber>
    </recommendedName>
    <alternativeName>
        <fullName evidence="11 12">Dihydropteroate pyrophosphorylase</fullName>
    </alternativeName>
</protein>
<dbReference type="RefSeq" id="WP_275474904.1">
    <property type="nucleotide sequence ID" value="NZ_CP162940.1"/>
</dbReference>
<keyword evidence="7 12" id="KW-0808">Transferase</keyword>
<evidence type="ECO:0000256" key="1">
    <source>
        <dbReference type="ARBA" id="ARBA00000012"/>
    </source>
</evidence>
<evidence type="ECO:0000313" key="14">
    <source>
        <dbReference type="EMBL" id="MFB5190461.1"/>
    </source>
</evidence>
<keyword evidence="15" id="KW-1185">Reference proteome</keyword>
<dbReference type="InterPro" id="IPR011005">
    <property type="entry name" value="Dihydropteroate_synth-like_sf"/>
</dbReference>
<dbReference type="PANTHER" id="PTHR20941:SF1">
    <property type="entry name" value="FOLIC ACID SYNTHESIS PROTEIN FOL1"/>
    <property type="match status" value="1"/>
</dbReference>
<evidence type="ECO:0000256" key="8">
    <source>
        <dbReference type="ARBA" id="ARBA00022723"/>
    </source>
</evidence>
<dbReference type="GO" id="GO:0004156">
    <property type="term" value="F:dihydropteroate synthase activity"/>
    <property type="evidence" value="ECO:0007669"/>
    <property type="project" value="UniProtKB-EC"/>
</dbReference>
<comment type="similarity">
    <text evidence="4 12">Belongs to the DHPS family.</text>
</comment>
<dbReference type="PROSITE" id="PS00793">
    <property type="entry name" value="DHPS_2"/>
    <property type="match status" value="1"/>
</dbReference>
<sequence length="259" mass="28378">MNVQVMGILNVTPDSFSDGGRYDTVPAAVERAHQLIEAGADVLDIGAESTRPGYTPLDDETEWARLEPVLQALSRDIPVPISIDTYHATTAERAMELGVQIINDISACRDPRMAEVLQRGTAQYVYMHNRTQVDRALGSQVLVEETRLGVERLLDAGVAPSRIIVDPGIGFAKTQEQNLACMRDIDLFCDLGYPVLLGTSRKRVIGNALDVPVDERLEGTLATVAYGVLHGVRIVRVHDVKETVRVCRMLEAICNVVTS</sequence>
<name>A0ABV5ADX5_9BACL</name>
<dbReference type="Pfam" id="PF00809">
    <property type="entry name" value="Pterin_bind"/>
    <property type="match status" value="1"/>
</dbReference>
<dbReference type="NCBIfam" id="TIGR01496">
    <property type="entry name" value="DHPS"/>
    <property type="match status" value="1"/>
</dbReference>
<evidence type="ECO:0000256" key="9">
    <source>
        <dbReference type="ARBA" id="ARBA00022842"/>
    </source>
</evidence>
<dbReference type="Proteomes" id="UP001579974">
    <property type="component" value="Unassembled WGS sequence"/>
</dbReference>
<keyword evidence="10 12" id="KW-0289">Folate biosynthesis</keyword>
<comment type="caution">
    <text evidence="14">The sequence shown here is derived from an EMBL/GenBank/DDBJ whole genome shotgun (WGS) entry which is preliminary data.</text>
</comment>
<dbReference type="InterPro" id="IPR000489">
    <property type="entry name" value="Pterin-binding_dom"/>
</dbReference>
<comment type="catalytic activity">
    <reaction evidence="1">
        <text>(7,8-dihydropterin-6-yl)methyl diphosphate + 4-aminobenzoate = 7,8-dihydropteroate + diphosphate</text>
        <dbReference type="Rhea" id="RHEA:19949"/>
        <dbReference type="ChEBI" id="CHEBI:17836"/>
        <dbReference type="ChEBI" id="CHEBI:17839"/>
        <dbReference type="ChEBI" id="CHEBI:33019"/>
        <dbReference type="ChEBI" id="CHEBI:72950"/>
        <dbReference type="EC" id="2.5.1.15"/>
    </reaction>
</comment>
<keyword evidence="9 12" id="KW-0460">Magnesium</keyword>
<feature type="domain" description="Pterin-binding" evidence="13">
    <location>
        <begin position="3"/>
        <end position="248"/>
    </location>
</feature>
<evidence type="ECO:0000256" key="6">
    <source>
        <dbReference type="ARBA" id="ARBA00016919"/>
    </source>
</evidence>
<evidence type="ECO:0000256" key="12">
    <source>
        <dbReference type="RuleBase" id="RU361205"/>
    </source>
</evidence>
<dbReference type="EMBL" id="JBDXSU010000006">
    <property type="protein sequence ID" value="MFB5190461.1"/>
    <property type="molecule type" value="Genomic_DNA"/>
</dbReference>
<reference evidence="14 15" key="1">
    <citation type="journal article" date="2024" name="Int. J. Mol. Sci.">
        <title>Exploration of Alicyclobacillus spp. Genome in Search of Antibiotic Resistance.</title>
        <authorList>
            <person name="Bucka-Kolendo J."/>
            <person name="Kiousi D.E."/>
            <person name="Dekowska A."/>
            <person name="Mikolajczuk-Szczyrba A."/>
            <person name="Karadedos D.M."/>
            <person name="Michael P."/>
            <person name="Galanis A."/>
            <person name="Sokolowska B."/>
        </authorList>
    </citation>
    <scope>NUCLEOTIDE SEQUENCE [LARGE SCALE GENOMIC DNA]</scope>
    <source>
        <strain evidence="14 15">KKP 3000</strain>
    </source>
</reference>
<dbReference type="SUPFAM" id="SSF51717">
    <property type="entry name" value="Dihydropteroate synthetase-like"/>
    <property type="match status" value="1"/>
</dbReference>
<comment type="cofactor">
    <cofactor evidence="2 12">
        <name>Mg(2+)</name>
        <dbReference type="ChEBI" id="CHEBI:18420"/>
    </cofactor>
</comment>
<dbReference type="InterPro" id="IPR045031">
    <property type="entry name" value="DHP_synth-like"/>
</dbReference>
<dbReference type="InterPro" id="IPR006390">
    <property type="entry name" value="DHP_synth_dom"/>
</dbReference>
<gene>
    <name evidence="14" type="primary">folP</name>
    <name evidence="14" type="ORF">KKP3000_003926</name>
</gene>
<evidence type="ECO:0000256" key="3">
    <source>
        <dbReference type="ARBA" id="ARBA00004763"/>
    </source>
</evidence>
<evidence type="ECO:0000313" key="15">
    <source>
        <dbReference type="Proteomes" id="UP001579974"/>
    </source>
</evidence>
<evidence type="ECO:0000256" key="10">
    <source>
        <dbReference type="ARBA" id="ARBA00022909"/>
    </source>
</evidence>
<dbReference type="Gene3D" id="3.20.20.20">
    <property type="entry name" value="Dihydropteroate synthase-like"/>
    <property type="match status" value="1"/>
</dbReference>
<dbReference type="EC" id="2.5.1.15" evidence="5 12"/>
<organism evidence="14 15">
    <name type="scientific">Alicyclobacillus fastidiosus</name>
    <dbReference type="NCBI Taxonomy" id="392011"/>
    <lineage>
        <taxon>Bacteria</taxon>
        <taxon>Bacillati</taxon>
        <taxon>Bacillota</taxon>
        <taxon>Bacilli</taxon>
        <taxon>Bacillales</taxon>
        <taxon>Alicyclobacillaceae</taxon>
        <taxon>Alicyclobacillus</taxon>
    </lineage>
</organism>
<accession>A0ABV5ADX5</accession>
<comment type="pathway">
    <text evidence="3 12">Cofactor biosynthesis; tetrahydrofolate biosynthesis; 7,8-dihydrofolate from 2-amino-4-hydroxy-6-hydroxymethyl-7,8-dihydropteridine diphosphate and 4-aminobenzoate: step 1/2.</text>
</comment>
<dbReference type="PROSITE" id="PS50972">
    <property type="entry name" value="PTERIN_BINDING"/>
    <property type="match status" value="1"/>
</dbReference>
<evidence type="ECO:0000256" key="11">
    <source>
        <dbReference type="ARBA" id="ARBA00030193"/>
    </source>
</evidence>
<comment type="function">
    <text evidence="12">Catalyzes the condensation of para-aminobenzoate (pABA) with 6-hydroxymethyl-7,8-dihydropterin diphosphate (DHPt-PP) to form 7,8-dihydropteroate (H2Pte), the immediate precursor of folate derivatives.</text>
</comment>
<evidence type="ECO:0000259" key="13">
    <source>
        <dbReference type="PROSITE" id="PS50972"/>
    </source>
</evidence>
<evidence type="ECO:0000256" key="5">
    <source>
        <dbReference type="ARBA" id="ARBA00012458"/>
    </source>
</evidence>
<dbReference type="PROSITE" id="PS00792">
    <property type="entry name" value="DHPS_1"/>
    <property type="match status" value="1"/>
</dbReference>
<dbReference type="PANTHER" id="PTHR20941">
    <property type="entry name" value="FOLATE SYNTHESIS PROTEINS"/>
    <property type="match status" value="1"/>
</dbReference>
<evidence type="ECO:0000256" key="7">
    <source>
        <dbReference type="ARBA" id="ARBA00022679"/>
    </source>
</evidence>
<evidence type="ECO:0000256" key="2">
    <source>
        <dbReference type="ARBA" id="ARBA00001946"/>
    </source>
</evidence>
<dbReference type="CDD" id="cd00739">
    <property type="entry name" value="DHPS"/>
    <property type="match status" value="1"/>
</dbReference>
<proteinExistence type="inferred from homology"/>